<evidence type="ECO:0000259" key="1">
    <source>
        <dbReference type="Pfam" id="PF01266"/>
    </source>
</evidence>
<dbReference type="GO" id="GO:0005737">
    <property type="term" value="C:cytoplasm"/>
    <property type="evidence" value="ECO:0007669"/>
    <property type="project" value="TreeGrafter"/>
</dbReference>
<protein>
    <recommendedName>
        <fullName evidence="1">FAD dependent oxidoreductase domain-containing protein</fullName>
    </recommendedName>
</protein>
<dbReference type="AlphaFoldDB" id="A0A1E3K7E5"/>
<gene>
    <name evidence="2" type="ORF">L198_00187</name>
</gene>
<evidence type="ECO:0000313" key="3">
    <source>
        <dbReference type="Proteomes" id="UP000094819"/>
    </source>
</evidence>
<dbReference type="Gene3D" id="3.30.9.10">
    <property type="entry name" value="D-Amino Acid Oxidase, subunit A, domain 2"/>
    <property type="match status" value="1"/>
</dbReference>
<name>A0A1E3K7E5_9TREE</name>
<dbReference type="RefSeq" id="XP_019035314.1">
    <property type="nucleotide sequence ID" value="XM_019172372.1"/>
</dbReference>
<comment type="caution">
    <text evidence="2">The sequence shown here is derived from an EMBL/GenBank/DDBJ whole genome shotgun (WGS) entry which is preliminary data.</text>
</comment>
<organism evidence="2 3">
    <name type="scientific">Cryptococcus wingfieldii CBS 7118</name>
    <dbReference type="NCBI Taxonomy" id="1295528"/>
    <lineage>
        <taxon>Eukaryota</taxon>
        <taxon>Fungi</taxon>
        <taxon>Dikarya</taxon>
        <taxon>Basidiomycota</taxon>
        <taxon>Agaricomycotina</taxon>
        <taxon>Tremellomycetes</taxon>
        <taxon>Tremellales</taxon>
        <taxon>Cryptococcaceae</taxon>
        <taxon>Cryptococcus</taxon>
    </lineage>
</organism>
<dbReference type="Gene3D" id="3.50.50.60">
    <property type="entry name" value="FAD/NAD(P)-binding domain"/>
    <property type="match status" value="1"/>
</dbReference>
<feature type="domain" description="FAD dependent oxidoreductase" evidence="1">
    <location>
        <begin position="56"/>
        <end position="439"/>
    </location>
</feature>
<dbReference type="Pfam" id="PF01266">
    <property type="entry name" value="DAO"/>
    <property type="match status" value="1"/>
</dbReference>
<accession>A0A1E3K7E5</accession>
<dbReference type="InterPro" id="IPR036188">
    <property type="entry name" value="FAD/NAD-bd_sf"/>
</dbReference>
<proteinExistence type="predicted"/>
<reference evidence="2 3" key="1">
    <citation type="submission" date="2016-06" db="EMBL/GenBank/DDBJ databases">
        <title>Evolution of pathogenesis and genome organization in the Tremellales.</title>
        <authorList>
            <person name="Cuomo C."/>
            <person name="Litvintseva A."/>
            <person name="Heitman J."/>
            <person name="Chen Y."/>
            <person name="Sun S."/>
            <person name="Springer D."/>
            <person name="Dromer F."/>
            <person name="Young S."/>
            <person name="Zeng Q."/>
            <person name="Chapman S."/>
            <person name="Gujja S."/>
            <person name="Saif S."/>
            <person name="Birren B."/>
        </authorList>
    </citation>
    <scope>NUCLEOTIDE SEQUENCE [LARGE SCALE GENOMIC DNA]</scope>
    <source>
        <strain evidence="2 3">CBS 7118</strain>
    </source>
</reference>
<sequence>MAKLKNFVLQVDDTSSSLNAGLPLAKGMSLSHWQQTTRSHPLLNERTTRVLPAEADIVVIGSGLSGALTALSLLRSDTPPASIVMLEARELCSGATGKNAGHCKPDAYRGYSEYEERFGAKEAIKILANEKRTWQAMVAFVKDNEVDCDLWTGKTMDVFMDEESTTKAASVFQAFQEAGGDVSAIEVTSERSKARKVSRLEDARAVYAWDASTLHPWKLVAHIIQQCLKAGLNLQTWTPVLSITESSHGWTVNTDQGSINTPTVIHATNGFACALLPEMTSLIDPTPHMCNRIYPSSSFSGTNALHNSYGVIYANGMYSVNPRSISDGVILVGGSPPSLHELEEYVAKDKKRQTDDSLVNFEPVTTSVRELGSKGFRWESSDYGAATQYDCSWSGILGMSADSVPFVGAVPGKPGQWMSCGHNGHGMARIFTCAPALAKLVQGRSWSETGLPGCFQVTEERLRGLKKL</sequence>
<evidence type="ECO:0000313" key="2">
    <source>
        <dbReference type="EMBL" id="ODO08457.1"/>
    </source>
</evidence>
<dbReference type="SUPFAM" id="SSF51905">
    <property type="entry name" value="FAD/NAD(P)-binding domain"/>
    <property type="match status" value="1"/>
</dbReference>
<keyword evidence="3" id="KW-1185">Reference proteome</keyword>
<dbReference type="EMBL" id="AWGH01000001">
    <property type="protein sequence ID" value="ODO08457.1"/>
    <property type="molecule type" value="Genomic_DNA"/>
</dbReference>
<dbReference type="PANTHER" id="PTHR13847">
    <property type="entry name" value="SARCOSINE DEHYDROGENASE-RELATED"/>
    <property type="match status" value="1"/>
</dbReference>
<dbReference type="PANTHER" id="PTHR13847:SF260">
    <property type="entry name" value="FAD DEPENDENT OXIDOREDUCTASE DOMAIN-CONTAINING PROTEIN"/>
    <property type="match status" value="1"/>
</dbReference>
<dbReference type="Proteomes" id="UP000094819">
    <property type="component" value="Unassembled WGS sequence"/>
</dbReference>
<dbReference type="OrthoDB" id="429143at2759"/>
<dbReference type="GeneID" id="30189402"/>
<dbReference type="InterPro" id="IPR006076">
    <property type="entry name" value="FAD-dep_OxRdtase"/>
</dbReference>